<protein>
    <recommendedName>
        <fullName evidence="3">DUF1565 domain-containing protein</fullName>
    </recommendedName>
</protein>
<evidence type="ECO:0000313" key="1">
    <source>
        <dbReference type="EMBL" id="KAA6375001.1"/>
    </source>
</evidence>
<accession>A0A5J4UYL4</accession>
<dbReference type="Proteomes" id="UP000324800">
    <property type="component" value="Unassembled WGS sequence"/>
</dbReference>
<reference evidence="1 2" key="1">
    <citation type="submission" date="2019-03" db="EMBL/GenBank/DDBJ databases">
        <title>Single cell metagenomics reveals metabolic interactions within the superorganism composed of flagellate Streblomastix strix and complex community of Bacteroidetes bacteria on its surface.</title>
        <authorList>
            <person name="Treitli S.C."/>
            <person name="Kolisko M."/>
            <person name="Husnik F."/>
            <person name="Keeling P."/>
            <person name="Hampl V."/>
        </authorList>
    </citation>
    <scope>NUCLEOTIDE SEQUENCE [LARGE SCALE GENOMIC DNA]</scope>
    <source>
        <strain evidence="1">ST1C</strain>
    </source>
</reference>
<feature type="non-terminal residue" evidence="1">
    <location>
        <position position="1"/>
    </location>
</feature>
<evidence type="ECO:0008006" key="3">
    <source>
        <dbReference type="Google" id="ProtNLM"/>
    </source>
</evidence>
<evidence type="ECO:0000313" key="2">
    <source>
        <dbReference type="Proteomes" id="UP000324800"/>
    </source>
</evidence>
<feature type="non-terminal residue" evidence="1">
    <location>
        <position position="782"/>
    </location>
</feature>
<dbReference type="Gene3D" id="2.160.20.10">
    <property type="entry name" value="Single-stranded right-handed beta-helix, Pectin lyase-like"/>
    <property type="match status" value="1"/>
</dbReference>
<proteinExistence type="predicted"/>
<name>A0A5J4UYL4_9EUKA</name>
<dbReference type="InterPro" id="IPR011050">
    <property type="entry name" value="Pectin_lyase_fold/virulence"/>
</dbReference>
<organism evidence="1 2">
    <name type="scientific">Streblomastix strix</name>
    <dbReference type="NCBI Taxonomy" id="222440"/>
    <lineage>
        <taxon>Eukaryota</taxon>
        <taxon>Metamonada</taxon>
        <taxon>Preaxostyla</taxon>
        <taxon>Oxymonadida</taxon>
        <taxon>Streblomastigidae</taxon>
        <taxon>Streblomastix</taxon>
    </lineage>
</organism>
<dbReference type="SUPFAM" id="SSF51126">
    <property type="entry name" value="Pectin lyase-like"/>
    <property type="match status" value="1"/>
</dbReference>
<dbReference type="EMBL" id="SNRW01011551">
    <property type="protein sequence ID" value="KAA6375001.1"/>
    <property type="molecule type" value="Genomic_DNA"/>
</dbReference>
<dbReference type="AlphaFoldDB" id="A0A5J4UYL4"/>
<sequence length="782" mass="87350">TGGIAVLNQCQFNYDVAVTFAYTGNKPFGGGLLIELCESTMSESYAYGSGKQIQDTNRMLVIRDCIFDTNIGDCSGAVTVIGARTLLQEERFQFLHCLFENNIAGSEFEHPEDPFGDDVYFYIADASSIVYNETSTSQNSTTSIRSSFFINCSSYSYTPLVNFWKNTGGTDKLDQLLLANVVQQQFILYVALTGNNTNAGSKQSPLRMISHALAILNKSEGYKDVIVMKGFFDEPMFITRDISFTITGQGYHATTICNSKTKENSVIWTMAGSNVIMQDFTLYRFSELSTTARLIDCDPGSRFIIRRCVVSNDPTAKYGDKFNAGLFCGVVTSGGFYDTIFHNSQMTDVSPIMINCSDSEFDFDSVNTLNSQCHFNSADDEPETNPVEIFFEFYNATFKRITSNEVYTPFIAIISTPSLGVSFDLCLFEENTFILIQIRQSYFDITKGQIKQIQFQHCTWISNGKTWRSDGQVWQPHQTVESGAITVHYAYYPDNLVFQTGLEDCKVDIQKIVVDNCVFVDSIGSEANIVLIEDVINDMNLITFNNCIYGSTRSDGTSLNYAQFTYNVATKEKDPIISASFSGWSDFTSTSPNRNKVIDSTSTLIDGELTSFVSMILRSNNEYNIQFQTGIMVNETSLSIRHNKLSISKDDNVQEEGIYTDPYSSSLIAVEQSGEISMKSIVILHFYEKSLNSVIQVKDEAKFTGIQLIFRPIEEQLSGMATLPTTEQTSPYLLCLGGQTILESCQFIQTNFENSAAIRTMYEIGINSKEGAKSDAYNLTLK</sequence>
<dbReference type="InterPro" id="IPR012334">
    <property type="entry name" value="Pectin_lyas_fold"/>
</dbReference>
<comment type="caution">
    <text evidence="1">The sequence shown here is derived from an EMBL/GenBank/DDBJ whole genome shotgun (WGS) entry which is preliminary data.</text>
</comment>
<gene>
    <name evidence="1" type="ORF">EZS28_029472</name>
</gene>